<feature type="binding site" evidence="2">
    <location>
        <begin position="243"/>
        <end position="245"/>
    </location>
    <ligand>
        <name>substrate</name>
    </ligand>
</feature>
<dbReference type="PANTHER" id="PTHR48207">
    <property type="entry name" value="SUCCINATE--HYDROXYMETHYLGLUTARATE COA-TRANSFERASE"/>
    <property type="match status" value="1"/>
</dbReference>
<protein>
    <recommendedName>
        <fullName evidence="2">Formyl-CoA:oxalate CoA-transferase</fullName>
        <shortName evidence="2">FCOCT</shortName>
        <ecNumber evidence="2">2.8.3.16</ecNumber>
    </recommendedName>
    <alternativeName>
        <fullName evidence="2">Formyl-coenzyme A transferase</fullName>
        <shortName evidence="2">Formyl-CoA transferase</shortName>
    </alternativeName>
</protein>
<dbReference type="NCBIfam" id="NF003809">
    <property type="entry name" value="PRK05398.1"/>
    <property type="match status" value="1"/>
</dbReference>
<dbReference type="InterPro" id="IPR044855">
    <property type="entry name" value="CoA-Trfase_III_dom3_sf"/>
</dbReference>
<feature type="active site" description="Nucleophile" evidence="2">
    <location>
        <position position="168"/>
    </location>
</feature>
<evidence type="ECO:0000313" key="5">
    <source>
        <dbReference type="Proteomes" id="UP000590647"/>
    </source>
</evidence>
<organism evidence="4 5">
    <name type="scientific">Streptomyces caelestis</name>
    <dbReference type="NCBI Taxonomy" id="36816"/>
    <lineage>
        <taxon>Bacteria</taxon>
        <taxon>Bacillati</taxon>
        <taxon>Actinomycetota</taxon>
        <taxon>Actinomycetes</taxon>
        <taxon>Kitasatosporales</taxon>
        <taxon>Streptomycetaceae</taxon>
        <taxon>Streptomyces</taxon>
    </lineage>
</organism>
<comment type="similarity">
    <text evidence="2">Belongs to the CoA-transferase III family. Frc subfamily.</text>
</comment>
<dbReference type="InterPro" id="IPR023606">
    <property type="entry name" value="CoA-Trfase_III_dom_1_sf"/>
</dbReference>
<feature type="binding site" evidence="2">
    <location>
        <begin position="18"/>
        <end position="19"/>
    </location>
    <ligand>
        <name>CoA</name>
        <dbReference type="ChEBI" id="CHEBI:57287"/>
    </ligand>
</feature>
<evidence type="ECO:0000256" key="1">
    <source>
        <dbReference type="ARBA" id="ARBA00022679"/>
    </source>
</evidence>
<evidence type="ECO:0000313" key="4">
    <source>
        <dbReference type="EMBL" id="MBB5798906.1"/>
    </source>
</evidence>
<feature type="binding site" evidence="2">
    <location>
        <begin position="72"/>
        <end position="75"/>
    </location>
    <ligand>
        <name>CoA</name>
        <dbReference type="ChEBI" id="CHEBI:57287"/>
    </ligand>
</feature>
<evidence type="ECO:0000256" key="3">
    <source>
        <dbReference type="SAM" id="MobiDB-lite"/>
    </source>
</evidence>
<dbReference type="Gene3D" id="3.40.50.10540">
    <property type="entry name" value="Crotonobetainyl-coa:carnitine coa-transferase, domain 1"/>
    <property type="match status" value="1"/>
</dbReference>
<dbReference type="NCBIfam" id="TIGR03253">
    <property type="entry name" value="oxalate_frc"/>
    <property type="match status" value="1"/>
</dbReference>
<sequence length="410" mass="44589">MTTKALEGIRVLDMTHVQSGPSATQLLAWLGADVVKVEAPGGDITRGQLRDVPDVDSLYFTMLNCNKRSVTLNTKTERGKEILTALIERSDVLVENFAPGAVDRMGFTWERIRQINPRIVYASIKGFGEGPYTGFKAYEVVAQAMGGSMATTGFQDGPPMATGAQIGDSGTGVHAVAGILAALFQRERTGRGQRVNVAMQHAVLNLCRVKLRDQQRLAHGPLAEYPNDDFTDEVPRSGNASGGGQPGWAVRCAPGGPNDYVYVIVQPVGWPPLTALIGRPELAADPEWATPEARLPKLAKMFQLIEEWTSTLPKWEVLERLNSHNIPCGPILSTREIIEDRSLADNEMIVEVDHPERGTFTTVGNPLKLSDSPVHITTPPLLGQHTEEILIGELGLGHEELRLLRSSGVI</sequence>
<dbReference type="GO" id="GO:0033611">
    <property type="term" value="P:oxalate catabolic process"/>
    <property type="evidence" value="ECO:0007669"/>
    <property type="project" value="UniProtKB-UniRule"/>
</dbReference>
<gene>
    <name evidence="2" type="primary">frc</name>
    <name evidence="4" type="ORF">HDA41_006870</name>
</gene>
<dbReference type="SUPFAM" id="SSF89796">
    <property type="entry name" value="CoA-transferase family III (CaiB/BaiF)"/>
    <property type="match status" value="1"/>
</dbReference>
<dbReference type="Gene3D" id="3.30.1540.10">
    <property type="entry name" value="formyl-coa transferase, domain 3"/>
    <property type="match status" value="1"/>
</dbReference>
<evidence type="ECO:0000256" key="2">
    <source>
        <dbReference type="HAMAP-Rule" id="MF_00742"/>
    </source>
</evidence>
<dbReference type="AlphaFoldDB" id="A0A7W9HBG9"/>
<feature type="binding site" evidence="2">
    <location>
        <begin position="96"/>
        <end position="98"/>
    </location>
    <ligand>
        <name>CoA</name>
        <dbReference type="ChEBI" id="CHEBI:57287"/>
    </ligand>
</feature>
<comment type="caution">
    <text evidence="4">The sequence shown here is derived from an EMBL/GenBank/DDBJ whole genome shotgun (WGS) entry which is preliminary data.</text>
</comment>
<name>A0A7W9HBG9_9ACTN</name>
<dbReference type="GO" id="GO:0033608">
    <property type="term" value="F:formyl-CoA transferase activity"/>
    <property type="evidence" value="ECO:0007669"/>
    <property type="project" value="UniProtKB-EC"/>
</dbReference>
<feature type="region of interest" description="Disordered" evidence="3">
    <location>
        <begin position="222"/>
        <end position="248"/>
    </location>
</feature>
<dbReference type="EC" id="2.8.3.16" evidence="2"/>
<dbReference type="HAMAP" id="MF_00742">
    <property type="entry name" value="Formyl_CoA_transfer"/>
    <property type="match status" value="1"/>
</dbReference>
<feature type="binding site" evidence="2">
    <location>
        <position position="104"/>
    </location>
    <ligand>
        <name>CoA</name>
        <dbReference type="ChEBI" id="CHEBI:57287"/>
    </ligand>
</feature>
<comment type="catalytic activity">
    <reaction evidence="2">
        <text>formyl-CoA + oxalate = oxalyl-CoA + formate</text>
        <dbReference type="Rhea" id="RHEA:16545"/>
        <dbReference type="ChEBI" id="CHEBI:15740"/>
        <dbReference type="ChEBI" id="CHEBI:30623"/>
        <dbReference type="ChEBI" id="CHEBI:57376"/>
        <dbReference type="ChEBI" id="CHEBI:57388"/>
        <dbReference type="EC" id="2.8.3.16"/>
    </reaction>
</comment>
<reference evidence="4 5" key="1">
    <citation type="submission" date="2020-08" db="EMBL/GenBank/DDBJ databases">
        <title>Sequencing the genomes of 1000 actinobacteria strains.</title>
        <authorList>
            <person name="Klenk H.-P."/>
        </authorList>
    </citation>
    <scope>NUCLEOTIDE SEQUENCE [LARGE SCALE GENOMIC DNA]</scope>
    <source>
        <strain evidence="4 5">DSM 40084</strain>
    </source>
</reference>
<dbReference type="RefSeq" id="WP_184990833.1">
    <property type="nucleotide sequence ID" value="NZ_JACHNE010000001.1"/>
</dbReference>
<proteinExistence type="inferred from homology"/>
<comment type="function">
    <text evidence="2">Involved in the catabolism of oxalate and in the adapatation to low pH via the induction of the oxalate-dependent acid tolerance response (ATR). Catalyzes the transfer of the CoA moiety from formyl-CoA to oxalate.</text>
</comment>
<dbReference type="Pfam" id="PF02515">
    <property type="entry name" value="CoA_transf_3"/>
    <property type="match status" value="1"/>
</dbReference>
<dbReference type="InterPro" id="IPR050483">
    <property type="entry name" value="CoA-transferase_III_domain"/>
</dbReference>
<comment type="subunit">
    <text evidence="2">Homodimer.</text>
</comment>
<keyword evidence="5" id="KW-1185">Reference proteome</keyword>
<dbReference type="Proteomes" id="UP000590647">
    <property type="component" value="Unassembled WGS sequence"/>
</dbReference>
<comment type="pathway">
    <text evidence="2">Metabolic intermediate degradation; oxalate degradation; CO(2) and formate from oxalate: step 1/2.</text>
</comment>
<dbReference type="UniPathway" id="UPA00540">
    <property type="reaction ID" value="UER00598"/>
</dbReference>
<comment type="caution">
    <text evidence="2">Lacks conserved residue(s) required for the propagation of feature annotation.</text>
</comment>
<dbReference type="PANTHER" id="PTHR48207:SF3">
    <property type="entry name" value="SUCCINATE--HYDROXYMETHYLGLUTARATE COA-TRANSFERASE"/>
    <property type="match status" value="1"/>
</dbReference>
<feature type="binding site" evidence="2">
    <location>
        <begin position="136"/>
        <end position="139"/>
    </location>
    <ligand>
        <name>CoA</name>
        <dbReference type="ChEBI" id="CHEBI:57287"/>
    </ligand>
</feature>
<dbReference type="EMBL" id="JACHNE010000001">
    <property type="protein sequence ID" value="MBB5798906.1"/>
    <property type="molecule type" value="Genomic_DNA"/>
</dbReference>
<keyword evidence="1 2" id="KW-0808">Transferase</keyword>
<dbReference type="InterPro" id="IPR003673">
    <property type="entry name" value="CoA-Trfase_fam_III"/>
</dbReference>
<dbReference type="InterPro" id="IPR017659">
    <property type="entry name" value="Formyl_CoA_transfer"/>
</dbReference>
<accession>A0A7W9HBG9</accession>